<dbReference type="PROSITE" id="PS50943">
    <property type="entry name" value="HTH_CROC1"/>
    <property type="match status" value="1"/>
</dbReference>
<dbReference type="PANTHER" id="PTHR46797">
    <property type="entry name" value="HTH-TYPE TRANSCRIPTIONAL REGULATOR"/>
    <property type="match status" value="1"/>
</dbReference>
<evidence type="ECO:0000256" key="1">
    <source>
        <dbReference type="ARBA" id="ARBA00023125"/>
    </source>
</evidence>
<dbReference type="CDD" id="cd00093">
    <property type="entry name" value="HTH_XRE"/>
    <property type="match status" value="1"/>
</dbReference>
<accession>A0ABV1HKJ7</accession>
<dbReference type="Pfam" id="PF01381">
    <property type="entry name" value="HTH_3"/>
    <property type="match status" value="1"/>
</dbReference>
<protein>
    <submittedName>
        <fullName evidence="3">Helix-turn-helix transcriptional regulator</fullName>
    </submittedName>
</protein>
<feature type="domain" description="HTH cro/C1-type" evidence="2">
    <location>
        <begin position="7"/>
        <end position="61"/>
    </location>
</feature>
<gene>
    <name evidence="3" type="ORF">WMO41_05365</name>
</gene>
<dbReference type="RefSeq" id="WP_349228874.1">
    <property type="nucleotide sequence ID" value="NZ_JBBMFJ010000007.1"/>
</dbReference>
<dbReference type="InterPro" id="IPR050807">
    <property type="entry name" value="TransReg_Diox_bact_type"/>
</dbReference>
<keyword evidence="4" id="KW-1185">Reference proteome</keyword>
<dbReference type="InterPro" id="IPR001387">
    <property type="entry name" value="Cro/C1-type_HTH"/>
</dbReference>
<dbReference type="SUPFAM" id="SSF47413">
    <property type="entry name" value="lambda repressor-like DNA-binding domains"/>
    <property type="match status" value="1"/>
</dbReference>
<organism evidence="3 4">
    <name type="scientific">Ventrimonas faecis</name>
    <dbReference type="NCBI Taxonomy" id="3133170"/>
    <lineage>
        <taxon>Bacteria</taxon>
        <taxon>Bacillati</taxon>
        <taxon>Bacillota</taxon>
        <taxon>Clostridia</taxon>
        <taxon>Lachnospirales</taxon>
        <taxon>Lachnospiraceae</taxon>
        <taxon>Ventrimonas</taxon>
    </lineage>
</organism>
<dbReference type="EMBL" id="JBBMFJ010000007">
    <property type="protein sequence ID" value="MEQ2562591.1"/>
    <property type="molecule type" value="Genomic_DNA"/>
</dbReference>
<dbReference type="SMART" id="SM00530">
    <property type="entry name" value="HTH_XRE"/>
    <property type="match status" value="1"/>
</dbReference>
<dbReference type="Proteomes" id="UP001437460">
    <property type="component" value="Unassembled WGS sequence"/>
</dbReference>
<dbReference type="InterPro" id="IPR010982">
    <property type="entry name" value="Lambda_DNA-bd_dom_sf"/>
</dbReference>
<dbReference type="Gene3D" id="1.10.260.40">
    <property type="entry name" value="lambda repressor-like DNA-binding domains"/>
    <property type="match status" value="1"/>
</dbReference>
<comment type="caution">
    <text evidence="3">The sequence shown here is derived from an EMBL/GenBank/DDBJ whole genome shotgun (WGS) entry which is preliminary data.</text>
</comment>
<sequence length="99" mass="11563">MDIGTRISFFRNKKQYSVNRLATLAGISQSYLRDVELGKKNPTVEVLSYICDALDLSLRDFFDDTLESRFCQDPLLTRIYRMSPEQRNALLQFLDCMDQ</sequence>
<name>A0ABV1HKJ7_9FIRM</name>
<proteinExistence type="predicted"/>
<keyword evidence="1" id="KW-0238">DNA-binding</keyword>
<evidence type="ECO:0000259" key="2">
    <source>
        <dbReference type="PROSITE" id="PS50943"/>
    </source>
</evidence>
<dbReference type="PANTHER" id="PTHR46797:SF1">
    <property type="entry name" value="METHYLPHOSPHONATE SYNTHASE"/>
    <property type="match status" value="1"/>
</dbReference>
<evidence type="ECO:0000313" key="3">
    <source>
        <dbReference type="EMBL" id="MEQ2562591.1"/>
    </source>
</evidence>
<evidence type="ECO:0000313" key="4">
    <source>
        <dbReference type="Proteomes" id="UP001437460"/>
    </source>
</evidence>
<reference evidence="3 4" key="1">
    <citation type="submission" date="2024-03" db="EMBL/GenBank/DDBJ databases">
        <title>Human intestinal bacterial collection.</title>
        <authorList>
            <person name="Pauvert C."/>
            <person name="Hitch T.C.A."/>
            <person name="Clavel T."/>
        </authorList>
    </citation>
    <scope>NUCLEOTIDE SEQUENCE [LARGE SCALE GENOMIC DNA]</scope>
    <source>
        <strain evidence="3 4">CLA-AP-H27</strain>
    </source>
</reference>